<name>A0A2D0MY57_FLAN2</name>
<dbReference type="InterPro" id="IPR001872">
    <property type="entry name" value="Peptidase_A8"/>
</dbReference>
<dbReference type="RefSeq" id="WP_099155527.1">
    <property type="nucleotide sequence ID" value="NZ_PDUD01000064.1"/>
</dbReference>
<keyword evidence="6 9" id="KW-0378">Hydrolase</keyword>
<dbReference type="HAMAP" id="MF_00161">
    <property type="entry name" value="LspA"/>
    <property type="match status" value="1"/>
</dbReference>
<keyword evidence="13" id="KW-1185">Reference proteome</keyword>
<comment type="caution">
    <text evidence="12">The sequence shown here is derived from an EMBL/GenBank/DDBJ whole genome shotgun (WGS) entry which is preliminary data.</text>
</comment>
<dbReference type="PANTHER" id="PTHR33695:SF1">
    <property type="entry name" value="LIPOPROTEIN SIGNAL PEPTIDASE"/>
    <property type="match status" value="1"/>
</dbReference>
<comment type="caution">
    <text evidence="9">Lacks conserved residue(s) required for the propagation of feature annotation.</text>
</comment>
<feature type="transmembrane region" description="Helical" evidence="9">
    <location>
        <begin position="95"/>
        <end position="119"/>
    </location>
</feature>
<evidence type="ECO:0000256" key="5">
    <source>
        <dbReference type="ARBA" id="ARBA00022750"/>
    </source>
</evidence>
<keyword evidence="4 9" id="KW-0812">Transmembrane</keyword>
<dbReference type="AlphaFoldDB" id="A0A2D0MY57"/>
<evidence type="ECO:0000256" key="11">
    <source>
        <dbReference type="SAM" id="MobiDB-lite"/>
    </source>
</evidence>
<sequence length="244" mass="27048">MKNTTKVWLTVAFVLLIDQVVKIWVKTNMSYGDEIPLFGIPWALIHFVENDGMAFGVTFGGSYGKLALSLFRIIAVGFLIYYLRFLDKAGASLGLLISFALILSGAIGNILDSAFYGLIFSESVPYGDPAVMFPAEGGYAPFLYGKVVDMLYFPIFSGYFPDWFPFWGGERFLFFKPVFNIADTAITLGVINILLFQRSFFSNVQNEENDQESGLSETTTENLPQDTESTTTADSNSNLGVDKV</sequence>
<keyword evidence="2 9" id="KW-1003">Cell membrane</keyword>
<feature type="transmembrane region" description="Helical" evidence="9">
    <location>
        <begin position="63"/>
        <end position="83"/>
    </location>
</feature>
<evidence type="ECO:0000256" key="7">
    <source>
        <dbReference type="ARBA" id="ARBA00022989"/>
    </source>
</evidence>
<keyword evidence="3 9" id="KW-0645">Protease</keyword>
<dbReference type="OrthoDB" id="9810259at2"/>
<dbReference type="EC" id="3.4.23.36" evidence="9"/>
<reference evidence="12 13" key="1">
    <citation type="submission" date="2017-10" db="EMBL/GenBank/DDBJ databases">
        <title>The draft genome sequence of Lewinella nigricans NBRC 102662.</title>
        <authorList>
            <person name="Wang K."/>
        </authorList>
    </citation>
    <scope>NUCLEOTIDE SEQUENCE [LARGE SCALE GENOMIC DNA]</scope>
    <source>
        <strain evidence="12 13">NBRC 102662</strain>
    </source>
</reference>
<feature type="active site" evidence="9">
    <location>
        <position position="183"/>
    </location>
</feature>
<dbReference type="Pfam" id="PF01252">
    <property type="entry name" value="Peptidase_A8"/>
    <property type="match status" value="1"/>
</dbReference>
<dbReference type="GO" id="GO:0006508">
    <property type="term" value="P:proteolysis"/>
    <property type="evidence" value="ECO:0007669"/>
    <property type="project" value="UniProtKB-KW"/>
</dbReference>
<proteinExistence type="inferred from homology"/>
<accession>A0A2D0MY57</accession>
<keyword evidence="8 9" id="KW-0472">Membrane</keyword>
<evidence type="ECO:0000256" key="8">
    <source>
        <dbReference type="ARBA" id="ARBA00023136"/>
    </source>
</evidence>
<feature type="transmembrane region" description="Helical" evidence="9">
    <location>
        <begin position="172"/>
        <end position="196"/>
    </location>
</feature>
<comment type="subcellular location">
    <subcellularLocation>
        <location evidence="9">Cell membrane</location>
        <topology evidence="9">Multi-pass membrane protein</topology>
    </subcellularLocation>
</comment>
<dbReference type="EMBL" id="PDUD01000064">
    <property type="protein sequence ID" value="PHN01068.1"/>
    <property type="molecule type" value="Genomic_DNA"/>
</dbReference>
<evidence type="ECO:0000256" key="2">
    <source>
        <dbReference type="ARBA" id="ARBA00022475"/>
    </source>
</evidence>
<gene>
    <name evidence="9" type="primary">lspA</name>
    <name evidence="12" type="ORF">CRP01_38990</name>
</gene>
<evidence type="ECO:0000256" key="9">
    <source>
        <dbReference type="HAMAP-Rule" id="MF_00161"/>
    </source>
</evidence>
<dbReference type="UniPathway" id="UPA00665"/>
<evidence type="ECO:0000256" key="6">
    <source>
        <dbReference type="ARBA" id="ARBA00022801"/>
    </source>
</evidence>
<keyword evidence="7 9" id="KW-1133">Transmembrane helix</keyword>
<organism evidence="12 13">
    <name type="scientific">Flavilitoribacter nigricans (strain ATCC 23147 / DSM 23189 / NBRC 102662 / NCIMB 1420 / SS-2)</name>
    <name type="common">Lewinella nigricans</name>
    <dbReference type="NCBI Taxonomy" id="1122177"/>
    <lineage>
        <taxon>Bacteria</taxon>
        <taxon>Pseudomonadati</taxon>
        <taxon>Bacteroidota</taxon>
        <taxon>Saprospiria</taxon>
        <taxon>Saprospirales</taxon>
        <taxon>Lewinellaceae</taxon>
        <taxon>Flavilitoribacter</taxon>
    </lineage>
</organism>
<evidence type="ECO:0000256" key="4">
    <source>
        <dbReference type="ARBA" id="ARBA00022692"/>
    </source>
</evidence>
<evidence type="ECO:0000313" key="13">
    <source>
        <dbReference type="Proteomes" id="UP000223913"/>
    </source>
</evidence>
<dbReference type="NCBIfam" id="NF011369">
    <property type="entry name" value="PRK14788.1"/>
    <property type="match status" value="1"/>
</dbReference>
<comment type="similarity">
    <text evidence="1 9 10">Belongs to the peptidase A8 family.</text>
</comment>
<evidence type="ECO:0000313" key="12">
    <source>
        <dbReference type="EMBL" id="PHN01068.1"/>
    </source>
</evidence>
<dbReference type="PANTHER" id="PTHR33695">
    <property type="entry name" value="LIPOPROTEIN SIGNAL PEPTIDASE"/>
    <property type="match status" value="1"/>
</dbReference>
<dbReference type="PRINTS" id="PR00781">
    <property type="entry name" value="LIPOSIGPTASE"/>
</dbReference>
<comment type="catalytic activity">
    <reaction evidence="9">
        <text>Release of signal peptides from bacterial membrane prolipoproteins. Hydrolyzes -Xaa-Yaa-Zaa-|-(S,diacylglyceryl)Cys-, in which Xaa is hydrophobic (preferably Leu), and Yaa (Ala or Ser) and Zaa (Gly or Ala) have small, neutral side chains.</text>
        <dbReference type="EC" id="3.4.23.36"/>
    </reaction>
</comment>
<dbReference type="Proteomes" id="UP000223913">
    <property type="component" value="Unassembled WGS sequence"/>
</dbReference>
<evidence type="ECO:0000256" key="3">
    <source>
        <dbReference type="ARBA" id="ARBA00022670"/>
    </source>
</evidence>
<dbReference type="GO" id="GO:0004190">
    <property type="term" value="F:aspartic-type endopeptidase activity"/>
    <property type="evidence" value="ECO:0007669"/>
    <property type="project" value="UniProtKB-UniRule"/>
</dbReference>
<feature type="active site" evidence="9">
    <location>
        <position position="149"/>
    </location>
</feature>
<protein>
    <recommendedName>
        <fullName evidence="9">Lipoprotein signal peptidase</fullName>
        <ecNumber evidence="9">3.4.23.36</ecNumber>
    </recommendedName>
    <alternativeName>
        <fullName evidence="9">Prolipoprotein signal peptidase</fullName>
    </alternativeName>
    <alternativeName>
        <fullName evidence="9">Signal peptidase II</fullName>
        <shortName evidence="9">SPase II</shortName>
    </alternativeName>
</protein>
<dbReference type="GO" id="GO:0005886">
    <property type="term" value="C:plasma membrane"/>
    <property type="evidence" value="ECO:0007669"/>
    <property type="project" value="UniProtKB-SubCell"/>
</dbReference>
<keyword evidence="12" id="KW-0449">Lipoprotein</keyword>
<comment type="function">
    <text evidence="9">This protein specifically catalyzes the removal of signal peptides from prolipoproteins.</text>
</comment>
<evidence type="ECO:0000256" key="10">
    <source>
        <dbReference type="RuleBase" id="RU004181"/>
    </source>
</evidence>
<evidence type="ECO:0000256" key="1">
    <source>
        <dbReference type="ARBA" id="ARBA00006139"/>
    </source>
</evidence>
<comment type="pathway">
    <text evidence="9">Protein modification; lipoprotein biosynthesis (signal peptide cleavage).</text>
</comment>
<feature type="region of interest" description="Disordered" evidence="11">
    <location>
        <begin position="207"/>
        <end position="244"/>
    </location>
</feature>
<keyword evidence="5 9" id="KW-0064">Aspartyl protease</keyword>